<gene>
    <name evidence="1" type="ORF">DSM106972_084890</name>
</gene>
<dbReference type="AlphaFoldDB" id="A0A433UU93"/>
<keyword evidence="2" id="KW-1185">Reference proteome</keyword>
<organism evidence="1 2">
    <name type="scientific">Dulcicalothrix desertica PCC 7102</name>
    <dbReference type="NCBI Taxonomy" id="232991"/>
    <lineage>
        <taxon>Bacteria</taxon>
        <taxon>Bacillati</taxon>
        <taxon>Cyanobacteriota</taxon>
        <taxon>Cyanophyceae</taxon>
        <taxon>Nostocales</taxon>
        <taxon>Calotrichaceae</taxon>
        <taxon>Dulcicalothrix</taxon>
    </lineage>
</organism>
<reference evidence="1" key="2">
    <citation type="journal article" date="2019" name="Genome Biol. Evol.">
        <title>Day and night: Metabolic profiles and evolutionary relationships of six axenic non-marine cyanobacteria.</title>
        <authorList>
            <person name="Will S.E."/>
            <person name="Henke P."/>
            <person name="Boedeker C."/>
            <person name="Huang S."/>
            <person name="Brinkmann H."/>
            <person name="Rohde M."/>
            <person name="Jarek M."/>
            <person name="Friedl T."/>
            <person name="Seufert S."/>
            <person name="Schumacher M."/>
            <person name="Overmann J."/>
            <person name="Neumann-Schaal M."/>
            <person name="Petersen J."/>
        </authorList>
    </citation>
    <scope>NUCLEOTIDE SEQUENCE [LARGE SCALE GENOMIC DNA]</scope>
    <source>
        <strain evidence="1">PCC 7102</strain>
    </source>
</reference>
<comment type="caution">
    <text evidence="1">The sequence shown here is derived from an EMBL/GenBank/DDBJ whole genome shotgun (WGS) entry which is preliminary data.</text>
</comment>
<evidence type="ECO:0008006" key="3">
    <source>
        <dbReference type="Google" id="ProtNLM"/>
    </source>
</evidence>
<protein>
    <recommendedName>
        <fullName evidence="3">Cytotoxic translational repressor of toxin-antitoxin stability system</fullName>
    </recommendedName>
</protein>
<accession>A0A433UU93</accession>
<evidence type="ECO:0000313" key="2">
    <source>
        <dbReference type="Proteomes" id="UP000271624"/>
    </source>
</evidence>
<reference evidence="1" key="1">
    <citation type="submission" date="2018-12" db="EMBL/GenBank/DDBJ databases">
        <authorList>
            <person name="Will S."/>
            <person name="Neumann-Schaal M."/>
            <person name="Henke P."/>
        </authorList>
    </citation>
    <scope>NUCLEOTIDE SEQUENCE</scope>
    <source>
        <strain evidence="1">PCC 7102</strain>
    </source>
</reference>
<sequence>MNIEVRYERSFLNDLRRLEPTIYQQVYNLAFVEFPQKGQLHYLPQLRQIDGEGIFYRFSLDRYLIGIELRGEIVKFLRVIPMPDVKDEQMA</sequence>
<evidence type="ECO:0000313" key="1">
    <source>
        <dbReference type="EMBL" id="RUS97386.1"/>
    </source>
</evidence>
<dbReference type="EMBL" id="RSCL01000033">
    <property type="protein sequence ID" value="RUS97386.1"/>
    <property type="molecule type" value="Genomic_DNA"/>
</dbReference>
<dbReference type="Proteomes" id="UP000271624">
    <property type="component" value="Unassembled WGS sequence"/>
</dbReference>
<name>A0A433UU93_9CYAN</name>
<proteinExistence type="predicted"/>